<name>A0A0F9U574_9ZZZZ</name>
<dbReference type="AlphaFoldDB" id="A0A0F9U574"/>
<sequence>MGGSDDWRYERIGIELARAFVTVRADSSRLSSDFGKVQKKTGQLMSGISSQIRGMLAGLGVIGLGAAFVAAGREAATFEDTMIFVRANARLLGKEGEKSFRQLEAAARKMGATTRFTAVQAAEGLNQLVLGGLKAKDAIVALSSVLNLAASANLGLGESAKIVVDNMIVYGLAANDTARIADFLSSAQSRAQITARDLADGLQSLGSIASEMGANFNDVVTILTSMGRAGADMRSAGTALAMALARMTDKTGPATAALKSMDVEIRNFTKPGGGIDLIPLFRDIADKMPTDPIERGAKAIEIFGIKGKIMLGIFGLMRRGRFVEETAKGLEDDLGRAALVAAARMDTFLGIVFTLKSALSDLAIAGLTPVLKAIEPMIGVFIKLTGAISFLTEKFSELNKMSDGFISTLVLATLGTFAFVRAILLIGPAARIAAAAVKLATISSGWGIIIVAIGLVIASLITLGNRIKKMDSFQKTLNENADKFKLIWIRIKQVFTVMSEAVIEAFNIITSKIAEVTGIDIPKLVGSIEQVTADMIGFIADFALDTVEWFLVILKNSGKAWEALKGGFSAAVSFMGDILSNFVDMWIDAMKNIGETVIALFTSIPKLAKKALLGENVLGEIKKIVSEGMEGAFDVSKLLDPSKRTKKILRDNVEGAFGDLLEEKIALEKGRKDLLPKKVAVEDPLQDAIEQGEAFGQAAGNQIDNILTSLIGERLGFREFGKTIQDALIKGGKDDKDEKRNSLLEQGNKRQEDLIKAVKDLELQGALT</sequence>
<accession>A0A0F9U574</accession>
<evidence type="ECO:0000259" key="3">
    <source>
        <dbReference type="Pfam" id="PF10145"/>
    </source>
</evidence>
<protein>
    <recommendedName>
        <fullName evidence="3">Phage tail tape measure protein domain-containing protein</fullName>
    </recommendedName>
</protein>
<feature type="transmembrane region" description="Helical" evidence="2">
    <location>
        <begin position="446"/>
        <end position="465"/>
    </location>
</feature>
<evidence type="ECO:0000256" key="2">
    <source>
        <dbReference type="SAM" id="Phobius"/>
    </source>
</evidence>
<gene>
    <name evidence="4" type="ORF">LCGC14_0249430</name>
</gene>
<keyword evidence="2" id="KW-1133">Transmembrane helix</keyword>
<proteinExistence type="predicted"/>
<dbReference type="PANTHER" id="PTHR37813">
    <property type="entry name" value="FELS-2 PROPHAGE PROTEIN"/>
    <property type="match status" value="1"/>
</dbReference>
<keyword evidence="2" id="KW-0472">Membrane</keyword>
<dbReference type="NCBIfam" id="TIGR01760">
    <property type="entry name" value="tape_meas_TP901"/>
    <property type="match status" value="1"/>
</dbReference>
<keyword evidence="2" id="KW-0812">Transmembrane</keyword>
<dbReference type="InterPro" id="IPR010090">
    <property type="entry name" value="Phage_tape_meas"/>
</dbReference>
<reference evidence="4" key="1">
    <citation type="journal article" date="2015" name="Nature">
        <title>Complex archaea that bridge the gap between prokaryotes and eukaryotes.</title>
        <authorList>
            <person name="Spang A."/>
            <person name="Saw J.H."/>
            <person name="Jorgensen S.L."/>
            <person name="Zaremba-Niedzwiedzka K."/>
            <person name="Martijn J."/>
            <person name="Lind A.E."/>
            <person name="van Eijk R."/>
            <person name="Schleper C."/>
            <person name="Guy L."/>
            <person name="Ettema T.J."/>
        </authorList>
    </citation>
    <scope>NUCLEOTIDE SEQUENCE</scope>
</reference>
<evidence type="ECO:0000313" key="4">
    <source>
        <dbReference type="EMBL" id="KKN88380.1"/>
    </source>
</evidence>
<dbReference type="EMBL" id="LAZR01000129">
    <property type="protein sequence ID" value="KKN88380.1"/>
    <property type="molecule type" value="Genomic_DNA"/>
</dbReference>
<evidence type="ECO:0000256" key="1">
    <source>
        <dbReference type="ARBA" id="ARBA00022612"/>
    </source>
</evidence>
<feature type="domain" description="Phage tail tape measure protein" evidence="3">
    <location>
        <begin position="105"/>
        <end position="304"/>
    </location>
</feature>
<dbReference type="PANTHER" id="PTHR37813:SF1">
    <property type="entry name" value="FELS-2 PROPHAGE PROTEIN"/>
    <property type="match status" value="1"/>
</dbReference>
<organism evidence="4">
    <name type="scientific">marine sediment metagenome</name>
    <dbReference type="NCBI Taxonomy" id="412755"/>
    <lineage>
        <taxon>unclassified sequences</taxon>
        <taxon>metagenomes</taxon>
        <taxon>ecological metagenomes</taxon>
    </lineage>
</organism>
<dbReference type="Pfam" id="PF10145">
    <property type="entry name" value="PhageMin_Tail"/>
    <property type="match status" value="1"/>
</dbReference>
<comment type="caution">
    <text evidence="4">The sequence shown here is derived from an EMBL/GenBank/DDBJ whole genome shotgun (WGS) entry which is preliminary data.</text>
</comment>
<keyword evidence="1" id="KW-1188">Viral release from host cell</keyword>
<feature type="transmembrane region" description="Helical" evidence="2">
    <location>
        <begin position="404"/>
        <end position="426"/>
    </location>
</feature>